<reference evidence="2" key="1">
    <citation type="submission" date="2016-10" db="EMBL/GenBank/DDBJ databases">
        <authorList>
            <person name="Varghese N."/>
            <person name="Submissions S."/>
        </authorList>
    </citation>
    <scope>NUCLEOTIDE SEQUENCE [LARGE SCALE GENOMIC DNA]</scope>
    <source>
        <strain evidence="2">DSM 4771</strain>
    </source>
</reference>
<dbReference type="SUPFAM" id="SSF53448">
    <property type="entry name" value="Nucleotide-diphospho-sugar transferases"/>
    <property type="match status" value="1"/>
</dbReference>
<dbReference type="PANTHER" id="PTHR42866">
    <property type="entry name" value="3-DEOXY-MANNO-OCTULOSONATE CYTIDYLYLTRANSFERASE"/>
    <property type="match status" value="1"/>
</dbReference>
<dbReference type="RefSeq" id="WP_093194177.1">
    <property type="nucleotide sequence ID" value="NZ_FNEV01000008.1"/>
</dbReference>
<dbReference type="OrthoDB" id="9815559at2"/>
<dbReference type="GO" id="GO:0005829">
    <property type="term" value="C:cytosol"/>
    <property type="evidence" value="ECO:0007669"/>
    <property type="project" value="TreeGrafter"/>
</dbReference>
<dbReference type="InterPro" id="IPR003329">
    <property type="entry name" value="Cytidylyl_trans"/>
</dbReference>
<proteinExistence type="predicted"/>
<accession>A0A1G8V3A3</accession>
<keyword evidence="2" id="KW-1185">Reference proteome</keyword>
<evidence type="ECO:0000313" key="1">
    <source>
        <dbReference type="EMBL" id="SDJ60347.1"/>
    </source>
</evidence>
<dbReference type="EMBL" id="FNEV01000008">
    <property type="protein sequence ID" value="SDJ60347.1"/>
    <property type="molecule type" value="Genomic_DNA"/>
</dbReference>
<dbReference type="PANTHER" id="PTHR42866:SF1">
    <property type="entry name" value="SPORE COAT POLYSACCHARIDE BIOSYNTHESIS PROTEIN SPSF"/>
    <property type="match status" value="1"/>
</dbReference>
<sequence>MKVVAIIQARTGSTRLPGKVLKDLKGKTVLFHVIERVQQVVNVDEVVVATTDLPQDDGLVEEVERIGVPYIRGSEEDVLSRYYQAAKKHQSDVVIRITSDCPVIDPHIIDYMIDEFHARDAHLVSNAGSNLSERTFPRGMDVEVFSFEALEEANSHGEKAYHREHVTPYLYENLKSISYYKQKRDDSSLRLTLDTEDDWRLIQEIYNHLYHGEHDFYLEDIRSLFQEKPQLKDLNAHVEQKKVKGQEE</sequence>
<dbReference type="Proteomes" id="UP000199225">
    <property type="component" value="Unassembled WGS sequence"/>
</dbReference>
<dbReference type="CDD" id="cd02518">
    <property type="entry name" value="GT2_SpsF"/>
    <property type="match status" value="1"/>
</dbReference>
<dbReference type="AlphaFoldDB" id="A0A1G8V3A3"/>
<dbReference type="STRING" id="86666.SAMN04490247_2466"/>
<protein>
    <submittedName>
        <fullName evidence="1">Spore coat polysaccharide biosynthesis protein SpsF</fullName>
    </submittedName>
</protein>
<gene>
    <name evidence="1" type="ORF">SAMN04490247_2466</name>
</gene>
<name>A0A1G8V3A3_9BACI</name>
<organism evidence="1 2">
    <name type="scientific">Salimicrobium halophilum</name>
    <dbReference type="NCBI Taxonomy" id="86666"/>
    <lineage>
        <taxon>Bacteria</taxon>
        <taxon>Bacillati</taxon>
        <taxon>Bacillota</taxon>
        <taxon>Bacilli</taxon>
        <taxon>Bacillales</taxon>
        <taxon>Bacillaceae</taxon>
        <taxon>Salimicrobium</taxon>
    </lineage>
</organism>
<dbReference type="Gene3D" id="3.90.550.10">
    <property type="entry name" value="Spore Coat Polysaccharide Biosynthesis Protein SpsA, Chain A"/>
    <property type="match status" value="1"/>
</dbReference>
<dbReference type="Pfam" id="PF02348">
    <property type="entry name" value="CTP_transf_3"/>
    <property type="match status" value="1"/>
</dbReference>
<evidence type="ECO:0000313" key="2">
    <source>
        <dbReference type="Proteomes" id="UP000199225"/>
    </source>
</evidence>
<dbReference type="InterPro" id="IPR029044">
    <property type="entry name" value="Nucleotide-diphossugar_trans"/>
</dbReference>